<reference evidence="5 6" key="2">
    <citation type="submission" date="2017-10" db="EMBL/GenBank/DDBJ databases">
        <title>Extensive intraspecific genome diversity in a model arbuscular mycorrhizal fungus.</title>
        <authorList>
            <person name="Chen E.C.H."/>
            <person name="Morin E."/>
            <person name="Baudet D."/>
            <person name="Noel J."/>
            <person name="Ndikumana S."/>
            <person name="Charron P."/>
            <person name="St-Onge C."/>
            <person name="Giorgi J."/>
            <person name="Grigoriev I.V."/>
            <person name="Roux C."/>
            <person name="Martin F.M."/>
            <person name="Corradi N."/>
        </authorList>
    </citation>
    <scope>NUCLEOTIDE SEQUENCE [LARGE SCALE GENOMIC DNA]</scope>
    <source>
        <strain evidence="5 6">C2</strain>
    </source>
</reference>
<dbReference type="Pfam" id="PF13181">
    <property type="entry name" value="TPR_8"/>
    <property type="match status" value="2"/>
</dbReference>
<dbReference type="VEuPathDB" id="FungiDB:RhiirA1_404167"/>
<feature type="repeat" description="TPR" evidence="1">
    <location>
        <begin position="1266"/>
        <end position="1299"/>
    </location>
</feature>
<dbReference type="Gene3D" id="3.30.40.10">
    <property type="entry name" value="Zinc/RING finger domain, C3HC4 (zinc finger)"/>
    <property type="match status" value="1"/>
</dbReference>
<evidence type="ECO:0000259" key="4">
    <source>
        <dbReference type="PROSITE" id="PS50011"/>
    </source>
</evidence>
<dbReference type="InterPro" id="IPR011009">
    <property type="entry name" value="Kinase-like_dom_sf"/>
</dbReference>
<dbReference type="SUPFAM" id="SSF56112">
    <property type="entry name" value="Protein kinase-like (PK-like)"/>
    <property type="match status" value="1"/>
</dbReference>
<reference evidence="5 6" key="1">
    <citation type="submission" date="2016-04" db="EMBL/GenBank/DDBJ databases">
        <title>Genome analyses suggest a sexual origin of heterokaryosis in a supposedly ancient asexual fungus.</title>
        <authorList>
            <person name="Ropars J."/>
            <person name="Sedzielewska K."/>
            <person name="Noel J."/>
            <person name="Charron P."/>
            <person name="Farinelli L."/>
            <person name="Marton T."/>
            <person name="Kruger M."/>
            <person name="Pelin A."/>
            <person name="Brachmann A."/>
            <person name="Corradi N."/>
        </authorList>
    </citation>
    <scope>NUCLEOTIDE SEQUENCE [LARGE SCALE GENOMIC DNA]</scope>
    <source>
        <strain evidence="5 6">C2</strain>
    </source>
</reference>
<dbReference type="SUPFAM" id="SSF57850">
    <property type="entry name" value="RING/U-box"/>
    <property type="match status" value="1"/>
</dbReference>
<dbReference type="PROSITE" id="PS50011">
    <property type="entry name" value="PROTEIN_KINASE_DOM"/>
    <property type="match status" value="1"/>
</dbReference>
<protein>
    <recommendedName>
        <fullName evidence="4">Protein kinase domain-containing protein</fullName>
    </recommendedName>
</protein>
<evidence type="ECO:0000313" key="6">
    <source>
        <dbReference type="Proteomes" id="UP000233469"/>
    </source>
</evidence>
<evidence type="ECO:0000256" key="1">
    <source>
        <dbReference type="PROSITE-ProRule" id="PRU00339"/>
    </source>
</evidence>
<dbReference type="VEuPathDB" id="FungiDB:RhiirA1_488049"/>
<feature type="region of interest" description="Disordered" evidence="3">
    <location>
        <begin position="2334"/>
        <end position="2355"/>
    </location>
</feature>
<dbReference type="PRINTS" id="PR00109">
    <property type="entry name" value="TYRKINASE"/>
</dbReference>
<dbReference type="VEuPathDB" id="FungiDB:FUN_021465"/>
<organism evidence="5 6">
    <name type="scientific">Rhizophagus irregularis</name>
    <dbReference type="NCBI Taxonomy" id="588596"/>
    <lineage>
        <taxon>Eukaryota</taxon>
        <taxon>Fungi</taxon>
        <taxon>Fungi incertae sedis</taxon>
        <taxon>Mucoromycota</taxon>
        <taxon>Glomeromycotina</taxon>
        <taxon>Glomeromycetes</taxon>
        <taxon>Glomerales</taxon>
        <taxon>Glomeraceae</taxon>
        <taxon>Rhizophagus</taxon>
    </lineage>
</organism>
<evidence type="ECO:0000313" key="5">
    <source>
        <dbReference type="EMBL" id="PKK79118.1"/>
    </source>
</evidence>
<feature type="repeat" description="TPR" evidence="1">
    <location>
        <begin position="1232"/>
        <end position="1265"/>
    </location>
</feature>
<dbReference type="EMBL" id="LLXL01000055">
    <property type="protein sequence ID" value="PKK79118.1"/>
    <property type="molecule type" value="Genomic_DNA"/>
</dbReference>
<dbReference type="PANTHER" id="PTHR44329:SF6">
    <property type="entry name" value="RECEPTOR-INTERACTING SERINE_THREONINE-PROTEIN KINASE 1"/>
    <property type="match status" value="1"/>
</dbReference>
<dbReference type="Gene3D" id="1.10.510.10">
    <property type="entry name" value="Transferase(Phosphotransferase) domain 1"/>
    <property type="match status" value="1"/>
</dbReference>
<accession>A0A2N1NYX7</accession>
<dbReference type="InterPro" id="IPR013083">
    <property type="entry name" value="Znf_RING/FYVE/PHD"/>
</dbReference>
<dbReference type="Proteomes" id="UP000233469">
    <property type="component" value="Unassembled WGS sequence"/>
</dbReference>
<dbReference type="InterPro" id="IPR019734">
    <property type="entry name" value="TPR_rpt"/>
</dbReference>
<feature type="domain" description="Protein kinase" evidence="4">
    <location>
        <begin position="33"/>
        <end position="299"/>
    </location>
</feature>
<dbReference type="VEuPathDB" id="FungiDB:RhiirFUN_013794"/>
<dbReference type="InterPro" id="IPR000719">
    <property type="entry name" value="Prot_kinase_dom"/>
</dbReference>
<dbReference type="SMART" id="SM00028">
    <property type="entry name" value="TPR"/>
    <property type="match status" value="7"/>
</dbReference>
<dbReference type="InterPro" id="IPR011990">
    <property type="entry name" value="TPR-like_helical_dom_sf"/>
</dbReference>
<comment type="caution">
    <text evidence="5">The sequence shown here is derived from an EMBL/GenBank/DDBJ whole genome shotgun (WGS) entry which is preliminary data.</text>
</comment>
<dbReference type="InterPro" id="IPR001245">
    <property type="entry name" value="Ser-Thr/Tyr_kinase_cat_dom"/>
</dbReference>
<dbReference type="InterPro" id="IPR017441">
    <property type="entry name" value="Protein_kinase_ATP_BS"/>
</dbReference>
<dbReference type="VEuPathDB" id="FungiDB:FUN_005680"/>
<feature type="compositionally biased region" description="Polar residues" evidence="3">
    <location>
        <begin position="2338"/>
        <end position="2351"/>
    </location>
</feature>
<feature type="repeat" description="TPR" evidence="1">
    <location>
        <begin position="1130"/>
        <end position="1163"/>
    </location>
</feature>
<dbReference type="VEuPathDB" id="FungiDB:RhiirFUN_003294"/>
<dbReference type="PROSITE" id="PS50005">
    <property type="entry name" value="TPR"/>
    <property type="match status" value="4"/>
</dbReference>
<dbReference type="VEuPathDB" id="FungiDB:RhiirA1_527932"/>
<dbReference type="SUPFAM" id="SSF48452">
    <property type="entry name" value="TPR-like"/>
    <property type="match status" value="2"/>
</dbReference>
<dbReference type="VEuPathDB" id="FungiDB:RhiirFUN_016584"/>
<feature type="repeat" description="TPR" evidence="1">
    <location>
        <begin position="1198"/>
        <end position="1231"/>
    </location>
</feature>
<name>A0A2N1NYX7_9GLOM</name>
<feature type="binding site" evidence="2">
    <location>
        <position position="62"/>
    </location>
    <ligand>
        <name>ATP</name>
        <dbReference type="ChEBI" id="CHEBI:30616"/>
    </ligand>
</feature>
<gene>
    <name evidence="5" type="ORF">RhiirC2_842887</name>
</gene>
<keyword evidence="1" id="KW-0802">TPR repeat</keyword>
<dbReference type="PANTHER" id="PTHR44329">
    <property type="entry name" value="SERINE/THREONINE-PROTEIN KINASE TNNI3K-RELATED"/>
    <property type="match status" value="1"/>
</dbReference>
<dbReference type="VEuPathDB" id="FungiDB:FUN_006859"/>
<dbReference type="GO" id="GO:0004674">
    <property type="term" value="F:protein serine/threonine kinase activity"/>
    <property type="evidence" value="ECO:0007669"/>
    <property type="project" value="TreeGrafter"/>
</dbReference>
<proteinExistence type="predicted"/>
<dbReference type="VEuPathDB" id="FungiDB:RhiirA1_533572"/>
<keyword evidence="2" id="KW-0547">Nucleotide-binding</keyword>
<dbReference type="PROSITE" id="PS00107">
    <property type="entry name" value="PROTEIN_KINASE_ATP"/>
    <property type="match status" value="1"/>
</dbReference>
<dbReference type="InterPro" id="IPR051681">
    <property type="entry name" value="Ser/Thr_Kinases-Pseudokinases"/>
</dbReference>
<dbReference type="Pfam" id="PF13432">
    <property type="entry name" value="TPR_16"/>
    <property type="match status" value="1"/>
</dbReference>
<sequence>MTENSKIKDLNYINWLDNSISEKHIKYYKYSDFTNFKQIGKGAYGNVVRVNWKNSNRLFALKSSINDEHTLEEVVKELNLLRSVNNHHENIIRLYGITKVEDTAHQMNKYSLVLEYANNGTLNTYLNKCFNKLDWNDKYHLALQLTSAVEFLHEEEIIHRDLHANNVLVHQNSIKLADFGLSKKIDEASNSQSKILGVIPYFDPKKFNDPNKNYKLNEKSDVYSIGVLLWQISSGCEPFKNKGYDYDASLMLSILNGKREEIIYGTPVEYNKLYTECWKYEPNERPNMQEVVLALKAIISPNQNDTIFDNINEKEEPEKHKSVSDLTIDLNNNLINVRSLNINEYESRVIEEPENSFSSASNKAGSSIDDTYYHYKNHSFFKQESKEIISNIYEKKEIEKCESTSKVIKGTANNDLTNDFESLNIDEFEYKNEVMANFKNSSPSLSNQATELSTEDIYKNQLLIKLESEGFITPDEKARELVKELTEPKFLYALKLLFENLQNKFSSQILINSLKSLANPTLFDFYSEENVMRLELHLRVWIAVLERIQFSNSPIVLSKDLLDKVCNSLAKFAEIYYKAIQIIERSNFNQQRNKSYNYNIDFLLIYLRDTLHSLYDDKPWFQDLLRRIKDLLNTIFNITTSSKTTISNENCSVLSMITQLHNDLSFKYSVPSYYIDWRIMLIIQHNLFIWSEDSEKVINKKFGEMILIEHIWSFLEREWTNIADKSVLDSQVKFDIVSDKVARALKNTGSFLNDFTGNEPLALPHTLWFGLLDLVQNLIQKSTRMATYGLCYYMAIESLNKAPSEFIQFKAIEILLYLQNIDNQMFSMIEDDFNQYIQKLNKTNSVKFQNLLIFVKEKYLDYKILIDTGKGKEKVLVQKNLYLKEKQTNSYNIIDVIADEITCPISSEPTDQLCILKCQHILSLSNLKKLKQKKCPICQGKLENNDIRYLPQDTIYKNLYSKFFEGGHILPTIELEDSKQITNGQYDSDTNSEVDLILTKKKKFMKAIKLNSNIFSSIFPKVSRKQHPIYQSIIEELKGKYYRKAESLCKEYLELFPKSYSVRCILAYIYRCLNNYEQAHLYLEEAIKLKQKQPIAYFIYGDIFFWQSEYDKAINNLNISLEYKVKSIINFPYIILGNSFLKKSHYDNALKNYDVALKNDPNNNLCLKNCAYVFEKQGDYINCLKVLDKLLNINDKDSLILCYYGEILKNLGKYNEAVAYFTKANNIDPENIHNLNKRVIAYFVLQEYDKALLDIDKVIQLDPSNSLAYYNKGLTYYTMGNNENAIIAFKRCIELDSDDNLSKMQLYYVEYSQKNDYKNLKYDVITKVGQIPNIDNDNSLLFMKCKLNIEFEQYDVAMIDLSRLFYNYKEISFVYLLQEYQGFWSYLYKVYKTNHDYFVEFGISKRMGKSKEYVTTLISEGQIVESLHFGPFCHNWWLVRPINKNSTHTLLLPIRLGMKSHTVLNKRNFIITVVNDAERPNFPGFLCYSKENQSGVCSSPTEAINTCYEKVFDSNAKFPGPQVMGFDNSNIIQQLLNGIVFRPYMISLGKLNVIVLGMGKSKKPEWNYAGEGYKSVLQSNYNGVKSAFVQEIEDNECVVQIHTDDTLVKTFSAIDPDEVWLCIGRLSNYSGKNLFGLENSYTQICIQQAQIPSCTVLDWIFEDVLESLYKYHLKKRISYEIKWRDLFDKWLNQKSDILELRKAILDLYPPDYEINDREWRAWKAFVRNAGCTNITPFKKGESKFEFWTKAYNPQKDNTTLQILYESGFLQQNPHYSENQSLTFWQAFRDALENTNRGPNGQRRILSIIATKFTYQELKSKLGVAANTVSRARQYARINGPGAPQTQQPIIIKDKLGQEKKEHLEQFFSDKANVIMSSYKTDTITQKPVHYLKNTKQELWEKFHEKYPNGAKRTTFYKYLQGNRYIYRENLGGLCSICNTYGYETFDELTKLIQNHVSNLHIQNQLLDQGEKLKRYIKREYESHLTVNSDGTTEHNPCINHCLLFAFGTCNKQHTHTCPDCDTLFQFFIDVEQNTPNNVHEEICELRDQIFYYLSHQTRKVFLNSQINANLLDLDEKGAIIIVDYKMKILPKSARETKSAFFGKKGWALHSILVYTRKSGSQQLDIQAFDHWSSDTCQDAWFTASSLHAVITSLEVKPGWITFLSDNGPHYHNADLMLILGHWNEWYNITVKKWVFLEAGEAKTSIDSHHAQVCIGCSNNLGNHHYYLLNYWLQISHAINRHVRLGFDINEGMDIENAIQGICGTSVAHLEPERKRESGRKKKNSIPGNSNWYEWSWPTEGEYAGFIQARAMPNIGIWKIFEPAKIAQFEKRPLEKPNPQVSDHSTPTSNWNIPLPHKSKINPNRLTIEELKKKLRDYGIDTDIMSDNRVVLAEILQNILNDETSKQVSVFCHKLYKNY</sequence>
<evidence type="ECO:0000256" key="3">
    <source>
        <dbReference type="SAM" id="MobiDB-lite"/>
    </source>
</evidence>
<evidence type="ECO:0000256" key="2">
    <source>
        <dbReference type="PROSITE-ProRule" id="PRU10141"/>
    </source>
</evidence>
<keyword evidence="2" id="KW-0067">ATP-binding</keyword>
<dbReference type="GO" id="GO:0005524">
    <property type="term" value="F:ATP binding"/>
    <property type="evidence" value="ECO:0007669"/>
    <property type="project" value="UniProtKB-UniRule"/>
</dbReference>
<dbReference type="Pfam" id="PF07714">
    <property type="entry name" value="PK_Tyr_Ser-Thr"/>
    <property type="match status" value="1"/>
</dbReference>
<dbReference type="Gene3D" id="1.25.40.10">
    <property type="entry name" value="Tetratricopeptide repeat domain"/>
    <property type="match status" value="3"/>
</dbReference>